<evidence type="ECO:0000313" key="2">
    <source>
        <dbReference type="EMBL" id="KAJ5238459.1"/>
    </source>
</evidence>
<dbReference type="EMBL" id="JAPQKS010000003">
    <property type="protein sequence ID" value="KAJ5238459.1"/>
    <property type="molecule type" value="Genomic_DNA"/>
</dbReference>
<dbReference type="OrthoDB" id="4366120at2759"/>
<accession>A0A9W9P5S2</accession>
<reference evidence="2" key="1">
    <citation type="submission" date="2022-11" db="EMBL/GenBank/DDBJ databases">
        <authorList>
            <person name="Petersen C."/>
        </authorList>
    </citation>
    <scope>NUCLEOTIDE SEQUENCE</scope>
    <source>
        <strain evidence="2">IBT 19713</strain>
    </source>
</reference>
<organism evidence="2 3">
    <name type="scientific">Penicillium chermesinum</name>
    <dbReference type="NCBI Taxonomy" id="63820"/>
    <lineage>
        <taxon>Eukaryota</taxon>
        <taxon>Fungi</taxon>
        <taxon>Dikarya</taxon>
        <taxon>Ascomycota</taxon>
        <taxon>Pezizomycotina</taxon>
        <taxon>Eurotiomycetes</taxon>
        <taxon>Eurotiomycetidae</taxon>
        <taxon>Eurotiales</taxon>
        <taxon>Aspergillaceae</taxon>
        <taxon>Penicillium</taxon>
    </lineage>
</organism>
<comment type="caution">
    <text evidence="2">The sequence shown here is derived from an EMBL/GenBank/DDBJ whole genome shotgun (WGS) entry which is preliminary data.</text>
</comment>
<sequence>MGLIKLLLKVILIPIAAIVIISIVAAILIKVHRDRKREARQIEQQQFKPPPFQQWIPYEPVQKPAPVAYPLVSPSQMEQGVTHVSPS</sequence>
<proteinExistence type="predicted"/>
<keyword evidence="1" id="KW-0472">Membrane</keyword>
<dbReference type="Proteomes" id="UP001150941">
    <property type="component" value="Unassembled WGS sequence"/>
</dbReference>
<feature type="transmembrane region" description="Helical" evidence="1">
    <location>
        <begin position="6"/>
        <end position="29"/>
    </location>
</feature>
<dbReference type="GeneID" id="83199678"/>
<dbReference type="RefSeq" id="XP_058331378.1">
    <property type="nucleotide sequence ID" value="XM_058472375.1"/>
</dbReference>
<evidence type="ECO:0000313" key="3">
    <source>
        <dbReference type="Proteomes" id="UP001150941"/>
    </source>
</evidence>
<name>A0A9W9P5S2_9EURO</name>
<keyword evidence="3" id="KW-1185">Reference proteome</keyword>
<gene>
    <name evidence="2" type="ORF">N7468_003078</name>
</gene>
<protein>
    <submittedName>
        <fullName evidence="2">Uncharacterized protein</fullName>
    </submittedName>
</protein>
<dbReference type="AlphaFoldDB" id="A0A9W9P5S2"/>
<keyword evidence="1" id="KW-0812">Transmembrane</keyword>
<reference evidence="2" key="2">
    <citation type="journal article" date="2023" name="IMA Fungus">
        <title>Comparative genomic study of the Penicillium genus elucidates a diverse pangenome and 15 lateral gene transfer events.</title>
        <authorList>
            <person name="Petersen C."/>
            <person name="Sorensen T."/>
            <person name="Nielsen M.R."/>
            <person name="Sondergaard T.E."/>
            <person name="Sorensen J.L."/>
            <person name="Fitzpatrick D.A."/>
            <person name="Frisvad J.C."/>
            <person name="Nielsen K.L."/>
        </authorList>
    </citation>
    <scope>NUCLEOTIDE SEQUENCE</scope>
    <source>
        <strain evidence="2">IBT 19713</strain>
    </source>
</reference>
<keyword evidence="1" id="KW-1133">Transmembrane helix</keyword>
<evidence type="ECO:0000256" key="1">
    <source>
        <dbReference type="SAM" id="Phobius"/>
    </source>
</evidence>